<dbReference type="Proteomes" id="UP000076874">
    <property type="component" value="Unassembled WGS sequence"/>
</dbReference>
<protein>
    <recommendedName>
        <fullName evidence="2">PD-(D/E)XK nuclease-like domain-containing protein</fullName>
    </recommendedName>
</protein>
<feature type="compositionally biased region" description="Low complexity" evidence="1">
    <location>
        <begin position="155"/>
        <end position="169"/>
    </location>
</feature>
<dbReference type="AlphaFoldDB" id="A0A167W2X0"/>
<gene>
    <name evidence="3" type="ORF">SPI_03432</name>
</gene>
<feature type="domain" description="PD-(D/E)XK nuclease-like" evidence="2">
    <location>
        <begin position="225"/>
        <end position="480"/>
    </location>
</feature>
<keyword evidence="4" id="KW-1185">Reference proteome</keyword>
<accession>A0A167W2X0</accession>
<reference evidence="3 4" key="1">
    <citation type="journal article" date="2016" name="Genome Biol. Evol.">
        <title>Divergent and convergent evolution of fungal pathogenicity.</title>
        <authorList>
            <person name="Shang Y."/>
            <person name="Xiao G."/>
            <person name="Zheng P."/>
            <person name="Cen K."/>
            <person name="Zhan S."/>
            <person name="Wang C."/>
        </authorList>
    </citation>
    <scope>NUCLEOTIDE SEQUENCE [LARGE SCALE GENOMIC DNA]</scope>
    <source>
        <strain evidence="3 4">RCEF 264</strain>
    </source>
</reference>
<evidence type="ECO:0000313" key="3">
    <source>
        <dbReference type="EMBL" id="OAA63269.1"/>
    </source>
</evidence>
<feature type="compositionally biased region" description="Basic and acidic residues" evidence="1">
    <location>
        <begin position="89"/>
        <end position="99"/>
    </location>
</feature>
<sequence>MVLERRNGKIDSDSQIIAWLSDIPGDFTAERPSSCSHSITSRPSRPPSPTRKRRRRPASSDSGGLPAYTSTDTHPNNALRSPPASSRSMSDDAGREPRTPRSKRQKVATANEDQDNNNGRGAIVGGDDGDIEGEEPTPRVRKAPSLAVSSLSHKAPSGTSSIASGTSSPTKQFEGIALKDDGIEKKTLQKGVSGVPDALNKLLDALEDVADGYGIISTADKAQFEAWAATDPTFPKLRDAMFDDNPHGLPSTPPLDAVLNIAAWARRCSESNAHEDTWNTYVHFPVLCLAAYETQLRPQLMNVDMCTHADVIREYHHLPIPSKRVDFVLHCRPASCAADDPERAASHAIDKVRGGRPLLSINHTDLQGLNDAPICTSIETKRQHRASDAAELQIGVWHAAQWKMLEQMAAPRLGGLDGCAFLPGVIIAGHDWFFVATTRKGEKTILWHDFLLGSSKSVIGLYKIIRGLQYLIRDGLTRYWPWFKRTILDLDLPSSSAD</sequence>
<feature type="region of interest" description="Disordered" evidence="1">
    <location>
        <begin position="25"/>
        <end position="172"/>
    </location>
</feature>
<proteinExistence type="predicted"/>
<organism evidence="3 4">
    <name type="scientific">Niveomyces insectorum RCEF 264</name>
    <dbReference type="NCBI Taxonomy" id="1081102"/>
    <lineage>
        <taxon>Eukaryota</taxon>
        <taxon>Fungi</taxon>
        <taxon>Dikarya</taxon>
        <taxon>Ascomycota</taxon>
        <taxon>Pezizomycotina</taxon>
        <taxon>Sordariomycetes</taxon>
        <taxon>Hypocreomycetidae</taxon>
        <taxon>Hypocreales</taxon>
        <taxon>Cordycipitaceae</taxon>
        <taxon>Niveomyces</taxon>
    </lineage>
</organism>
<dbReference type="Pfam" id="PF20516">
    <property type="entry name" value="PDDEXK_12"/>
    <property type="match status" value="1"/>
</dbReference>
<feature type="compositionally biased region" description="Polar residues" evidence="1">
    <location>
        <begin position="31"/>
        <end position="40"/>
    </location>
</feature>
<evidence type="ECO:0000313" key="4">
    <source>
        <dbReference type="Proteomes" id="UP000076874"/>
    </source>
</evidence>
<evidence type="ECO:0000259" key="2">
    <source>
        <dbReference type="Pfam" id="PF20516"/>
    </source>
</evidence>
<dbReference type="OrthoDB" id="4161186at2759"/>
<feature type="compositionally biased region" description="Polar residues" evidence="1">
    <location>
        <begin position="68"/>
        <end position="88"/>
    </location>
</feature>
<name>A0A167W2X0_9HYPO</name>
<dbReference type="InterPro" id="IPR046797">
    <property type="entry name" value="PDDEXK_12"/>
</dbReference>
<dbReference type="EMBL" id="AZHD01000005">
    <property type="protein sequence ID" value="OAA63269.1"/>
    <property type="molecule type" value="Genomic_DNA"/>
</dbReference>
<evidence type="ECO:0000256" key="1">
    <source>
        <dbReference type="SAM" id="MobiDB-lite"/>
    </source>
</evidence>
<dbReference type="STRING" id="1081102.A0A167W2X0"/>
<comment type="caution">
    <text evidence="3">The sequence shown here is derived from an EMBL/GenBank/DDBJ whole genome shotgun (WGS) entry which is preliminary data.</text>
</comment>